<dbReference type="InterPro" id="IPR001119">
    <property type="entry name" value="SLH_dom"/>
</dbReference>
<evidence type="ECO:0000259" key="6">
    <source>
        <dbReference type="PROSITE" id="PS51272"/>
    </source>
</evidence>
<gene>
    <name evidence="7" type="ORF">KB449_25425</name>
</gene>
<keyword evidence="8" id="KW-1185">Reference proteome</keyword>
<dbReference type="InterPro" id="IPR050964">
    <property type="entry name" value="Striated_Muscle_Regulatory"/>
</dbReference>
<evidence type="ECO:0000313" key="8">
    <source>
        <dbReference type="Proteomes" id="UP001161691"/>
    </source>
</evidence>
<feature type="compositionally biased region" description="Pro residues" evidence="3">
    <location>
        <begin position="1217"/>
        <end position="1227"/>
    </location>
</feature>
<accession>A0ABT6TN88</accession>
<name>A0ABT6TN88_9BACL</name>
<evidence type="ECO:0000256" key="1">
    <source>
        <dbReference type="ARBA" id="ARBA00022729"/>
    </source>
</evidence>
<protein>
    <submittedName>
        <fullName evidence="7">Fibronectin type III domain-containing protein</fullName>
    </submittedName>
</protein>
<feature type="compositionally biased region" description="Polar residues" evidence="3">
    <location>
        <begin position="1184"/>
        <end position="1201"/>
    </location>
</feature>
<sequence length="1422" mass="148070">MNGKKRSRPLLAGLALALLLQLAAGFGTAEKAAASTGRAWQAVGGALPVDGPRSYKLAASERGLYMSYLTSGNGLSVYQLAGGSWELDSEDTYAIENVWDYDLFVTARGRPYIAYEDRVDGNKIAVASPDGSGSWQKLGGTIPQGASDEPPGIAVDSQRGISIVYRDKNNGDAATVRKMEDGVWSEPEVISGNNGFRPAIAIDESDRTFVVYGNGASGYYEPVVKSREANEPWSSTGLSTYISGNSYTLKPALHGELFLYYNGGNGTNNQNYVWKWTQAEGWSLIGQFAGFDGAMNVDPTDGRPVVAYRETRDPGGSVHVVKWDGSAWPALGALSLQDNSWYMPLSLAVGPDGTPYVAYVSADDELRVAGYMDTTPPSLIGTLPADGSEDFAEDGTLELTFDEAVRGVAGKKIVVCDEKAVCEQIDASDVRVQANGETVKIAPDGKWREGATLIATIEAGAFADRSGNAYAGLSGGWRFTVAARPPLLTERAPAGVGSASNRPLYMLKFDEKTVPDDGYMTVYRASDDAEIDRIHVTSSSTVLLDEWLVVSGNAELPLDGASYYVLIDGDAFKDEAGIAFAGIADKTAWTFSPFNENAPRVYTMTPVANSTGARGVAALQLTFDKAVRSVEGKSIRVYVKNGSGPDTLFAEVDASKTAIDGVKATINLPGRLPAQSTVYVLVDPGAFEDQEGNPFAGYENDQGWRFDTAAAVAPEAPSLSVVHVGDQQAEIEFLSGDDGGSTVTGYVVMVILPDQNDRILKTVEGEGSPIVVTGLSNGYAYTFKVQAKNAVGLSDYSLPSARAVASGKPVPPLVSANPLDGGASVDVLPSWENGAAVTRYQITVYDEDGGYIRDLYLDPDGEGNLLPAIIDGLTNGTAYKFSARALNANGWSAESDLTDPVVPLGKPGIPRSVVAVPGKGSATVTFEAPEADGGTPVVAYRIRAMKDGAEVSARTIAPDKRSGTIGGLEKGVSYTVEVAAGNNIGLSDFAAAAPVVPYGSPDAPTEVTAAAGDTSAEISFVPGQLYGGTQASYEVTAWDGIEQAGRATGDSSTVTVSNLTNGRTYTFTVMSKTEYGESSPSAPSNAVTPTAPIVPDTSTVPDAPTGVSASAGDASATVSFSAPSNDGGKPIAGYKVTAWSNGAEAKTVESPGTAADGRIAVAVTGLANGTAYTFTVKAVNVKGASQPSAASNTVTPLSASNGGDDGGPGPDSGSGPSPSPSPSPSPGPGQTSGNLPDKGIAYIGGYPDGLFRPNAGLTRAEMAVILTKLFGNVVDAGAEAHFQDVPETHWASQAIAQAAKHGWMSGYPDGKFRPDAALTRAEMVVLLHKLGMKSAQQAGTGFTDIQGHWAESAIVQAQASGIIGGYADGKFLPDRPLTRAEAVTILNKVLGRQDDRSPAPLYFDVTAAHWAYGAIQAASRTE</sequence>
<dbReference type="PANTHER" id="PTHR13817">
    <property type="entry name" value="TITIN"/>
    <property type="match status" value="1"/>
</dbReference>
<dbReference type="Pfam" id="PF00395">
    <property type="entry name" value="SLH"/>
    <property type="match status" value="3"/>
</dbReference>
<dbReference type="SUPFAM" id="SSF49265">
    <property type="entry name" value="Fibronectin type III"/>
    <property type="match status" value="3"/>
</dbReference>
<feature type="domain" description="Fibronectin type-III" evidence="5">
    <location>
        <begin position="808"/>
        <end position="905"/>
    </location>
</feature>
<feature type="domain" description="SLH" evidence="6">
    <location>
        <begin position="1278"/>
        <end position="1336"/>
    </location>
</feature>
<feature type="domain" description="Fibronectin type-III" evidence="5">
    <location>
        <begin position="713"/>
        <end position="807"/>
    </location>
</feature>
<reference evidence="7" key="1">
    <citation type="submission" date="2023-04" db="EMBL/GenBank/DDBJ databases">
        <title>Comparative genomic analysis of Cohnella hashimotonis sp. nov., isolated from the International Space Station.</title>
        <authorList>
            <person name="Venkateswaran K."/>
            <person name="Simpson A."/>
        </authorList>
    </citation>
    <scope>NUCLEOTIDE SEQUENCE</scope>
    <source>
        <strain evidence="7">F6_2S_P_1</strain>
    </source>
</reference>
<dbReference type="InterPro" id="IPR036116">
    <property type="entry name" value="FN3_sf"/>
</dbReference>
<dbReference type="SUPFAM" id="SSF89372">
    <property type="entry name" value="Fucose-specific lectin"/>
    <property type="match status" value="1"/>
</dbReference>
<feature type="signal peptide" evidence="4">
    <location>
        <begin position="1"/>
        <end position="29"/>
    </location>
</feature>
<feature type="region of interest" description="Disordered" evidence="3">
    <location>
        <begin position="1184"/>
        <end position="1238"/>
    </location>
</feature>
<dbReference type="Pfam" id="PF13205">
    <property type="entry name" value="Big_5"/>
    <property type="match status" value="2"/>
</dbReference>
<evidence type="ECO:0000256" key="3">
    <source>
        <dbReference type="SAM" id="MobiDB-lite"/>
    </source>
</evidence>
<keyword evidence="1 4" id="KW-0732">Signal</keyword>
<dbReference type="SMART" id="SM00060">
    <property type="entry name" value="FN3"/>
    <property type="match status" value="5"/>
</dbReference>
<proteinExistence type="predicted"/>
<keyword evidence="2" id="KW-0677">Repeat</keyword>
<dbReference type="PROSITE" id="PS50853">
    <property type="entry name" value="FN3"/>
    <property type="match status" value="5"/>
</dbReference>
<dbReference type="CDD" id="cd00063">
    <property type="entry name" value="FN3"/>
    <property type="match status" value="5"/>
</dbReference>
<dbReference type="Gene3D" id="2.60.40.10">
    <property type="entry name" value="Immunoglobulins"/>
    <property type="match status" value="5"/>
</dbReference>
<feature type="chain" id="PRO_5046941639" evidence="4">
    <location>
        <begin position="30"/>
        <end position="1422"/>
    </location>
</feature>
<dbReference type="Pfam" id="PF00041">
    <property type="entry name" value="fn3"/>
    <property type="match status" value="4"/>
</dbReference>
<feature type="domain" description="SLH" evidence="6">
    <location>
        <begin position="1214"/>
        <end position="1277"/>
    </location>
</feature>
<evidence type="ECO:0000256" key="2">
    <source>
        <dbReference type="ARBA" id="ARBA00022737"/>
    </source>
</evidence>
<evidence type="ECO:0000256" key="4">
    <source>
        <dbReference type="SAM" id="SignalP"/>
    </source>
</evidence>
<feature type="domain" description="Fibronectin type-III" evidence="5">
    <location>
        <begin position="1100"/>
        <end position="1198"/>
    </location>
</feature>
<dbReference type="EMBL" id="JAGRPV010000001">
    <property type="protein sequence ID" value="MDI4648318.1"/>
    <property type="molecule type" value="Genomic_DNA"/>
</dbReference>
<dbReference type="InterPro" id="IPR003961">
    <property type="entry name" value="FN3_dom"/>
</dbReference>
<feature type="domain" description="Fibronectin type-III" evidence="5">
    <location>
        <begin position="1004"/>
        <end position="1093"/>
    </location>
</feature>
<comment type="caution">
    <text evidence="7">The sequence shown here is derived from an EMBL/GenBank/DDBJ whole genome shotgun (WGS) entry which is preliminary data.</text>
</comment>
<feature type="domain" description="SLH" evidence="6">
    <location>
        <begin position="1337"/>
        <end position="1400"/>
    </location>
</feature>
<evidence type="ECO:0000259" key="5">
    <source>
        <dbReference type="PROSITE" id="PS50853"/>
    </source>
</evidence>
<dbReference type="InterPro" id="IPR013783">
    <property type="entry name" value="Ig-like_fold"/>
</dbReference>
<feature type="domain" description="Fibronectin type-III" evidence="5">
    <location>
        <begin position="906"/>
        <end position="1003"/>
    </location>
</feature>
<dbReference type="PANTHER" id="PTHR13817:SF151">
    <property type="entry name" value="TITIN"/>
    <property type="match status" value="1"/>
</dbReference>
<feature type="compositionally biased region" description="Gly residues" evidence="3">
    <location>
        <begin position="1203"/>
        <end position="1212"/>
    </location>
</feature>
<organism evidence="7 8">
    <name type="scientific">Cohnella hashimotonis</name>
    <dbReference type="NCBI Taxonomy" id="2826895"/>
    <lineage>
        <taxon>Bacteria</taxon>
        <taxon>Bacillati</taxon>
        <taxon>Bacillota</taxon>
        <taxon>Bacilli</taxon>
        <taxon>Bacillales</taxon>
        <taxon>Paenibacillaceae</taxon>
        <taxon>Cohnella</taxon>
    </lineage>
</organism>
<dbReference type="PROSITE" id="PS51272">
    <property type="entry name" value="SLH"/>
    <property type="match status" value="3"/>
</dbReference>
<dbReference type="RefSeq" id="WP_282911041.1">
    <property type="nucleotide sequence ID" value="NZ_JAGRPV010000001.1"/>
</dbReference>
<dbReference type="InterPro" id="IPR032812">
    <property type="entry name" value="SbsA_Ig"/>
</dbReference>
<dbReference type="Proteomes" id="UP001161691">
    <property type="component" value="Unassembled WGS sequence"/>
</dbReference>
<evidence type="ECO:0000313" key="7">
    <source>
        <dbReference type="EMBL" id="MDI4648318.1"/>
    </source>
</evidence>